<keyword evidence="2" id="KW-1185">Reference proteome</keyword>
<dbReference type="RefSeq" id="WP_063720301.1">
    <property type="nucleotide sequence ID" value="NZ_CAJVUI010000004.1"/>
</dbReference>
<dbReference type="OrthoDB" id="74288at2157"/>
<name>A0A166B8E4_METOA</name>
<evidence type="ECO:0000313" key="2">
    <source>
        <dbReference type="Proteomes" id="UP000077428"/>
    </source>
</evidence>
<dbReference type="STRING" id="66851.MBORA_09070"/>
<dbReference type="PATRIC" id="fig|66851.6.peg.998"/>
<proteinExistence type="predicted"/>
<accession>A0A166B8E4</accession>
<dbReference type="EMBL" id="LWMU01000059">
    <property type="protein sequence ID" value="KZX13006.1"/>
    <property type="molecule type" value="Genomic_DNA"/>
</dbReference>
<dbReference type="AlphaFoldDB" id="A0A166B8E4"/>
<comment type="caution">
    <text evidence="1">The sequence shown here is derived from an EMBL/GenBank/DDBJ whole genome shotgun (WGS) entry which is preliminary data.</text>
</comment>
<sequence length="115" mass="13181">MKLKKLVSSYDEINDRFVGKIEGTKGYLLSYAISNNVFLNLDKNKYPSSIFIENASEVLNTSKEELKYSNIKIIIDCNALFVHFNLFIDDLKSHSFKTRNTHNISNSNIIIDNSV</sequence>
<organism evidence="1 2">
    <name type="scientific">Methanobrevibacter oralis</name>
    <dbReference type="NCBI Taxonomy" id="66851"/>
    <lineage>
        <taxon>Archaea</taxon>
        <taxon>Methanobacteriati</taxon>
        <taxon>Methanobacteriota</taxon>
        <taxon>Methanomada group</taxon>
        <taxon>Methanobacteria</taxon>
        <taxon>Methanobacteriales</taxon>
        <taxon>Methanobacteriaceae</taxon>
        <taxon>Methanobrevibacter</taxon>
    </lineage>
</organism>
<evidence type="ECO:0000313" key="1">
    <source>
        <dbReference type="EMBL" id="KZX13006.1"/>
    </source>
</evidence>
<reference evidence="2" key="1">
    <citation type="journal article" date="2016" name="Genome Announc.">
        <title>Draft Genome Sequences of Methanobrevibacter curvatus DSM11111, Methanobrevibacter cuticularis DSM11139, Methanobrevibacter filiformis DSM11501, and Methanobrevibacter oralis DSM7256.</title>
        <authorList>
            <person name="Poehlein A."/>
            <person name="Seedorf H."/>
        </authorList>
    </citation>
    <scope>NUCLEOTIDE SEQUENCE [LARGE SCALE GENOMIC DNA]</scope>
    <source>
        <strain evidence="2">DSM 7256 / JCM 30027 / ZR</strain>
    </source>
</reference>
<gene>
    <name evidence="1" type="ORF">MBORA_09070</name>
</gene>
<protein>
    <submittedName>
        <fullName evidence="1">Uncharacterized protein</fullName>
    </submittedName>
</protein>
<dbReference type="Proteomes" id="UP000077428">
    <property type="component" value="Unassembled WGS sequence"/>
</dbReference>